<proteinExistence type="predicted"/>
<accession>A0A7M1XJ06</accession>
<feature type="transmembrane region" description="Helical" evidence="1">
    <location>
        <begin position="6"/>
        <end position="24"/>
    </location>
</feature>
<reference evidence="2 3" key="1">
    <citation type="submission" date="2018-08" db="EMBL/GenBank/DDBJ databases">
        <title>The first complete genome of Treponema rectale (CHPAT), a commensal spirochete of the bovine rectum.</title>
        <authorList>
            <person name="Staton G.J."/>
            <person name="Clegg S.R."/>
            <person name="Carter S.D."/>
            <person name="Radford A.D."/>
            <person name="Darby A."/>
            <person name="Hall N."/>
            <person name="Birtles R.J."/>
            <person name="Evans N.J."/>
        </authorList>
    </citation>
    <scope>NUCLEOTIDE SEQUENCE [LARGE SCALE GENOMIC DNA]</scope>
    <source>
        <strain evidence="2 3">CHPA</strain>
    </source>
</reference>
<dbReference type="KEGG" id="trc:DYE49_03755"/>
<dbReference type="Proteomes" id="UP000593591">
    <property type="component" value="Chromosome"/>
</dbReference>
<evidence type="ECO:0000313" key="3">
    <source>
        <dbReference type="Proteomes" id="UP000593591"/>
    </source>
</evidence>
<name>A0A7M1XJ06_9SPIR</name>
<evidence type="ECO:0000256" key="1">
    <source>
        <dbReference type="SAM" id="Phobius"/>
    </source>
</evidence>
<sequence>MTAISIFNVASLTAGTFAWFAIFARKSTLQVATGDLSVNINKISAYKYVYPFYETSTEFVNYNGEGKVTKYVLQDSAYDSYKTTSQTCTISLGTDSGSVSSVENETHTPTNIYHPGSLNFRYYLLGDDIFNGIDDHQYDLSVSHPFSSLSDVTLSKSVSLDNVVVSEGSSLMLFDSYSVEGNSCTYLTYNGIAEENSCFRISENKITCLETGIYSFEYKAGSLIITTRSRNDASIIGNNSMDPTLITVDYVGSADKNKYTTLNSYVPTAIQNQNTMVILDIELQYNIKHDVKAELKIVREPDDLNQSIIKLPSKYADTEHHLVGYQSEEERNALRASDFYSFFAVFSKTAGKSQEQIYNAMHYPTDLEDHNKQPVFHKFPANGEFKNSLDCPMVLKENNDSLIITPEDQNTIYHCYIGIEYDYEYSRYFLNEKRLGNTYLLDRDFGFYFTSTQVLENES</sequence>
<keyword evidence="1" id="KW-0472">Membrane</keyword>
<protein>
    <submittedName>
        <fullName evidence="2">Uncharacterized protein</fullName>
    </submittedName>
</protein>
<dbReference type="EMBL" id="CP031517">
    <property type="protein sequence ID" value="QOS39619.1"/>
    <property type="molecule type" value="Genomic_DNA"/>
</dbReference>
<gene>
    <name evidence="2" type="ORF">DYE49_03755</name>
</gene>
<evidence type="ECO:0000313" key="2">
    <source>
        <dbReference type="EMBL" id="QOS39619.1"/>
    </source>
</evidence>
<dbReference type="AlphaFoldDB" id="A0A7M1XJ06"/>
<keyword evidence="1" id="KW-1133">Transmembrane helix</keyword>
<organism evidence="2 3">
    <name type="scientific">Treponema rectale</name>
    <dbReference type="NCBI Taxonomy" id="744512"/>
    <lineage>
        <taxon>Bacteria</taxon>
        <taxon>Pseudomonadati</taxon>
        <taxon>Spirochaetota</taxon>
        <taxon>Spirochaetia</taxon>
        <taxon>Spirochaetales</taxon>
        <taxon>Treponemataceae</taxon>
        <taxon>Treponema</taxon>
    </lineage>
</organism>
<keyword evidence="1" id="KW-0812">Transmembrane</keyword>